<name>A0A4U6VA35_SETVI</name>
<organism evidence="1 2">
    <name type="scientific">Setaria viridis</name>
    <name type="common">Green bristlegrass</name>
    <name type="synonym">Setaria italica subsp. viridis</name>
    <dbReference type="NCBI Taxonomy" id="4556"/>
    <lineage>
        <taxon>Eukaryota</taxon>
        <taxon>Viridiplantae</taxon>
        <taxon>Streptophyta</taxon>
        <taxon>Embryophyta</taxon>
        <taxon>Tracheophyta</taxon>
        <taxon>Spermatophyta</taxon>
        <taxon>Magnoliopsida</taxon>
        <taxon>Liliopsida</taxon>
        <taxon>Poales</taxon>
        <taxon>Poaceae</taxon>
        <taxon>PACMAD clade</taxon>
        <taxon>Panicoideae</taxon>
        <taxon>Panicodae</taxon>
        <taxon>Paniceae</taxon>
        <taxon>Cenchrinae</taxon>
        <taxon>Setaria</taxon>
    </lineage>
</organism>
<dbReference type="Gramene" id="TKW24623">
    <property type="protein sequence ID" value="TKW24623"/>
    <property type="gene ID" value="SEVIR_3G061200v2"/>
</dbReference>
<sequence>MVTIHLKWLDQINAMVILREAAHQQRISLLGIGMEASSRA</sequence>
<keyword evidence="2" id="KW-1185">Reference proteome</keyword>
<reference evidence="1" key="1">
    <citation type="submission" date="2019-03" db="EMBL/GenBank/DDBJ databases">
        <title>WGS assembly of Setaria viridis.</title>
        <authorList>
            <person name="Huang P."/>
            <person name="Jenkins J."/>
            <person name="Grimwood J."/>
            <person name="Barry K."/>
            <person name="Healey A."/>
            <person name="Mamidi S."/>
            <person name="Sreedasyam A."/>
            <person name="Shu S."/>
            <person name="Feldman M."/>
            <person name="Wu J."/>
            <person name="Yu Y."/>
            <person name="Chen C."/>
            <person name="Johnson J."/>
            <person name="Rokhsar D."/>
            <person name="Baxter I."/>
            <person name="Schmutz J."/>
            <person name="Brutnell T."/>
            <person name="Kellogg E."/>
        </authorList>
    </citation>
    <scope>NUCLEOTIDE SEQUENCE [LARGE SCALE GENOMIC DNA]</scope>
</reference>
<dbReference type="EMBL" id="CM016554">
    <property type="protein sequence ID" value="TKW24623.1"/>
    <property type="molecule type" value="Genomic_DNA"/>
</dbReference>
<dbReference type="AlphaFoldDB" id="A0A4U6VA35"/>
<gene>
    <name evidence="1" type="ORF">SEVIR_3G061200v2</name>
</gene>
<accession>A0A4U6VA35</accession>
<protein>
    <submittedName>
        <fullName evidence="1">Uncharacterized protein</fullName>
    </submittedName>
</protein>
<evidence type="ECO:0000313" key="2">
    <source>
        <dbReference type="Proteomes" id="UP000298652"/>
    </source>
</evidence>
<evidence type="ECO:0000313" key="1">
    <source>
        <dbReference type="EMBL" id="TKW24623.1"/>
    </source>
</evidence>
<dbReference type="Proteomes" id="UP000298652">
    <property type="component" value="Chromosome 3"/>
</dbReference>
<proteinExistence type="predicted"/>